<sequence>MLFMNEFKVVRLLPAVLKVMSLNPGCVIPFTSASFLEIPRIIDRVCAIL</sequence>
<evidence type="ECO:0000313" key="1">
    <source>
        <dbReference type="EMBL" id="CEK69545.1"/>
    </source>
</evidence>
<organism evidence="1">
    <name type="scientific">Arion vulgaris</name>
    <dbReference type="NCBI Taxonomy" id="1028688"/>
    <lineage>
        <taxon>Eukaryota</taxon>
        <taxon>Metazoa</taxon>
        <taxon>Spiralia</taxon>
        <taxon>Lophotrochozoa</taxon>
        <taxon>Mollusca</taxon>
        <taxon>Gastropoda</taxon>
        <taxon>Heterobranchia</taxon>
        <taxon>Euthyneura</taxon>
        <taxon>Panpulmonata</taxon>
        <taxon>Eupulmonata</taxon>
        <taxon>Stylommatophora</taxon>
        <taxon>Helicina</taxon>
        <taxon>Arionoidea</taxon>
        <taxon>Arionidae</taxon>
        <taxon>Arion</taxon>
    </lineage>
</organism>
<proteinExistence type="predicted"/>
<protein>
    <submittedName>
        <fullName evidence="1">Uncharacterized protein</fullName>
    </submittedName>
</protein>
<feature type="non-terminal residue" evidence="1">
    <location>
        <position position="49"/>
    </location>
</feature>
<gene>
    <name evidence="1" type="primary">ORF70625</name>
</gene>
<reference evidence="1" key="1">
    <citation type="submission" date="2014-12" db="EMBL/GenBank/DDBJ databases">
        <title>Insight into the proteome of Arion vulgaris.</title>
        <authorList>
            <person name="Aradska J."/>
            <person name="Bulat T."/>
            <person name="Smidak R."/>
            <person name="Sarate P."/>
            <person name="Gangsoo J."/>
            <person name="Sialana F."/>
            <person name="Bilban M."/>
            <person name="Lubec G."/>
        </authorList>
    </citation>
    <scope>NUCLEOTIDE SEQUENCE</scope>
    <source>
        <tissue evidence="1">Skin</tissue>
    </source>
</reference>
<accession>A0A0B6ZPB8</accession>
<name>A0A0B6ZPB8_9EUPU</name>
<dbReference type="AlphaFoldDB" id="A0A0B6ZPB8"/>
<dbReference type="EMBL" id="HACG01022680">
    <property type="protein sequence ID" value="CEK69545.1"/>
    <property type="molecule type" value="Transcribed_RNA"/>
</dbReference>